<evidence type="ECO:0000313" key="3">
    <source>
        <dbReference type="EMBL" id="KAJ8899262.1"/>
    </source>
</evidence>
<reference evidence="3 4" key="1">
    <citation type="submission" date="2021-09" db="EMBL/GenBank/DDBJ databases">
        <title>Genomic insights and catalytic innovation underlie evolution of tropane alkaloids biosynthesis.</title>
        <authorList>
            <person name="Wang Y.-J."/>
            <person name="Tian T."/>
            <person name="Huang J.-P."/>
            <person name="Huang S.-X."/>
        </authorList>
    </citation>
    <scope>NUCLEOTIDE SEQUENCE [LARGE SCALE GENOMIC DNA]</scope>
    <source>
        <strain evidence="3">KIB-2018</strain>
        <tissue evidence="3">Leaf</tissue>
    </source>
</reference>
<gene>
    <name evidence="3" type="ORF">K2173_017294</name>
</gene>
<dbReference type="InterPro" id="IPR036322">
    <property type="entry name" value="WD40_repeat_dom_sf"/>
</dbReference>
<organism evidence="3 4">
    <name type="scientific">Erythroxylum novogranatense</name>
    <dbReference type="NCBI Taxonomy" id="1862640"/>
    <lineage>
        <taxon>Eukaryota</taxon>
        <taxon>Viridiplantae</taxon>
        <taxon>Streptophyta</taxon>
        <taxon>Embryophyta</taxon>
        <taxon>Tracheophyta</taxon>
        <taxon>Spermatophyta</taxon>
        <taxon>Magnoliopsida</taxon>
        <taxon>eudicotyledons</taxon>
        <taxon>Gunneridae</taxon>
        <taxon>Pentapetalae</taxon>
        <taxon>rosids</taxon>
        <taxon>fabids</taxon>
        <taxon>Malpighiales</taxon>
        <taxon>Erythroxylaceae</taxon>
        <taxon>Erythroxylum</taxon>
    </lineage>
</organism>
<dbReference type="PROSITE" id="PS50082">
    <property type="entry name" value="WD_REPEATS_2"/>
    <property type="match status" value="2"/>
</dbReference>
<dbReference type="Proteomes" id="UP001159364">
    <property type="component" value="Linkage Group LG08"/>
</dbReference>
<dbReference type="PANTHER" id="PTHR44376:SF22">
    <property type="entry name" value="TRANSCRIPTIONAL COREPRESSOR LEUNIG_HOMOLOG"/>
    <property type="match status" value="1"/>
</dbReference>
<evidence type="ECO:0000313" key="4">
    <source>
        <dbReference type="Proteomes" id="UP001159364"/>
    </source>
</evidence>
<dbReference type="EMBL" id="JAIWQS010000008">
    <property type="protein sequence ID" value="KAJ8899262.1"/>
    <property type="molecule type" value="Genomic_DNA"/>
</dbReference>
<evidence type="ECO:0000256" key="1">
    <source>
        <dbReference type="PROSITE-ProRule" id="PRU00221"/>
    </source>
</evidence>
<dbReference type="InterPro" id="IPR001680">
    <property type="entry name" value="WD40_rpt"/>
</dbReference>
<evidence type="ECO:0000256" key="2">
    <source>
        <dbReference type="SAM" id="MobiDB-lite"/>
    </source>
</evidence>
<feature type="compositionally biased region" description="Polar residues" evidence="2">
    <location>
        <begin position="326"/>
        <end position="339"/>
    </location>
</feature>
<accession>A0AAV8UD56</accession>
<protein>
    <recommendedName>
        <fullName evidence="5">Transcriptional corepressor LEUNIG</fullName>
    </recommendedName>
</protein>
<dbReference type="PROSITE" id="PS50294">
    <property type="entry name" value="WD_REPEATS_REGION"/>
    <property type="match status" value="1"/>
</dbReference>
<dbReference type="SUPFAM" id="SSF50978">
    <property type="entry name" value="WD40 repeat-like"/>
    <property type="match status" value="1"/>
</dbReference>
<dbReference type="PANTHER" id="PTHR44376">
    <property type="entry name" value="TRANSCRIPTIONAL REGULATOR OF FILAMENTOUS GROWTH FLO8"/>
    <property type="match status" value="1"/>
</dbReference>
<keyword evidence="1" id="KW-0853">WD repeat</keyword>
<dbReference type="AlphaFoldDB" id="A0AAV8UD56"/>
<keyword evidence="4" id="KW-1185">Reference proteome</keyword>
<feature type="repeat" description="WD" evidence="1">
    <location>
        <begin position="448"/>
        <end position="488"/>
    </location>
</feature>
<evidence type="ECO:0008006" key="5">
    <source>
        <dbReference type="Google" id="ProtNLM"/>
    </source>
</evidence>
<name>A0AAV8UD56_9ROSI</name>
<feature type="repeat" description="WD" evidence="1">
    <location>
        <begin position="524"/>
        <end position="553"/>
    </location>
</feature>
<dbReference type="InterPro" id="IPR015943">
    <property type="entry name" value="WD40/YVTN_repeat-like_dom_sf"/>
</dbReference>
<dbReference type="Pfam" id="PF00400">
    <property type="entry name" value="WD40"/>
    <property type="match status" value="2"/>
</dbReference>
<dbReference type="SMART" id="SM00320">
    <property type="entry name" value="WD40"/>
    <property type="match status" value="3"/>
</dbReference>
<comment type="caution">
    <text evidence="3">The sequence shown here is derived from an EMBL/GenBank/DDBJ whole genome shotgun (WGS) entry which is preliminary data.</text>
</comment>
<dbReference type="Gene3D" id="2.130.10.10">
    <property type="entry name" value="YVTN repeat-like/Quinoprotein amine dehydrogenase"/>
    <property type="match status" value="1"/>
</dbReference>
<dbReference type="GO" id="GO:0003714">
    <property type="term" value="F:transcription corepressor activity"/>
    <property type="evidence" value="ECO:0007669"/>
    <property type="project" value="InterPro"/>
</dbReference>
<sequence>MAQNKWEADKIKLHNLVKAFMIEGKVATDPFLHATIDAPGGFLLEWWSIFWDIFIARNTPRLEQQQQLKMQQLQLMQHCNVQLQQRNSNHPALPGTVSAMNSEAMMGQSSAILLALKLYEERMKNAHSVDSEPSTALIDSNRILYLETLGTNQLHVVQQIQSRTPLTTFLHSGLNQGVTGLPLKGWPLTGMDPLCPTLGVQIQKSNMQSQNQFHLASQQDQFLAQAQSQSSIGNSTNYRELDPRRLSQINRVSLNSKDVIRYANLVTIHQLKMTEVQHSPSQQEHIQQQLPQNSNRKTKQHSSSGAANSTVIGTTVSPSPNSPPSIHTSGDGMTTTSGLYHVNSGSKSMMIYGPDGTSLAPSSSMLPSYSLQAYTGHSSPVIALDFRPKKQIFSVLVITTMKFAIGISNHFLVLVCLRYVSGGTAQVRFQPRIGQLLAAASDKVVSIFDGHSEMVNYICWDESADYLATASQTLVKIWSLSSGECIQELNGNQFHSCVFHPSYATLLVIGGISSLELWNKCMTTPAHENIISGLALEWLLASASHDCSVKLWK</sequence>
<feature type="compositionally biased region" description="Polar residues" evidence="2">
    <location>
        <begin position="276"/>
        <end position="316"/>
    </location>
</feature>
<dbReference type="InterPro" id="IPR044716">
    <property type="entry name" value="LEUNIG-like"/>
</dbReference>
<proteinExistence type="predicted"/>
<feature type="region of interest" description="Disordered" evidence="2">
    <location>
        <begin position="276"/>
        <end position="339"/>
    </location>
</feature>